<dbReference type="PANTHER" id="PTHR46407:SF6">
    <property type="entry name" value="F-BOX DOMAIN-CONTAINING PROTEIN"/>
    <property type="match status" value="1"/>
</dbReference>
<reference evidence="2" key="1">
    <citation type="submission" date="2019-08" db="EMBL/GenBank/DDBJ databases">
        <title>Reference gene set and small RNA set construction with multiple tissues from Davidia involucrata Baill.</title>
        <authorList>
            <person name="Yang H."/>
            <person name="Zhou C."/>
            <person name="Li G."/>
            <person name="Wang J."/>
            <person name="Gao P."/>
            <person name="Wang M."/>
            <person name="Wang R."/>
            <person name="Zhao Y."/>
        </authorList>
    </citation>
    <scope>NUCLEOTIDE SEQUENCE</scope>
    <source>
        <tissue evidence="2">Mixed with DoveR01_LX</tissue>
    </source>
</reference>
<dbReference type="SMART" id="SM00256">
    <property type="entry name" value="FBOX"/>
    <property type="match status" value="1"/>
</dbReference>
<gene>
    <name evidence="2" type="ORF">Din_038688</name>
</gene>
<evidence type="ECO:0000259" key="1">
    <source>
        <dbReference type="PROSITE" id="PS50181"/>
    </source>
</evidence>
<evidence type="ECO:0000313" key="2">
    <source>
        <dbReference type="EMBL" id="MPA69247.1"/>
    </source>
</evidence>
<dbReference type="InterPro" id="IPR036047">
    <property type="entry name" value="F-box-like_dom_sf"/>
</dbReference>
<sequence length="346" mass="38492">MELLIPGLPEELGLECLTRLPYTAHRVASRVCRRWRELLQSREFYYHRKQCGYTHKAACLVQSQQLPPVTEGPKQTAGSPSYGITVFDPVTQTWDRLSSLPKYPNGLLPLFCQLASSEGKLIVMGGWDPVSYDPVLDVFVYDFMTQQWRQGKDMPSKRSFFAIGAVKNRVYVAGGHDENKNALKSVWAYDLRSDEWDELTQMSQERDECEGLVIGDDEFWVVSGYRTDSQGMFEASAESYQLGTGEWKRVEGAWKADQCPRSCVGGGVGKDGKLVCWAESDSAVRVGACGVALGGRTLITGSAYQGAPQGFYMAETKEGQNSKLVRIDHVPDEFSGFIQSGCCVEI</sequence>
<dbReference type="GO" id="GO:0080037">
    <property type="term" value="P:negative regulation of cytokinin-activated signaling pathway"/>
    <property type="evidence" value="ECO:0007669"/>
    <property type="project" value="InterPro"/>
</dbReference>
<dbReference type="InterPro" id="IPR015915">
    <property type="entry name" value="Kelch-typ_b-propeller"/>
</dbReference>
<dbReference type="SUPFAM" id="SSF81383">
    <property type="entry name" value="F-box domain"/>
    <property type="match status" value="1"/>
</dbReference>
<name>A0A5B7BKH6_DAVIN</name>
<dbReference type="SMART" id="SM00612">
    <property type="entry name" value="Kelch"/>
    <property type="match status" value="2"/>
</dbReference>
<dbReference type="PROSITE" id="PS50181">
    <property type="entry name" value="FBOX"/>
    <property type="match status" value="1"/>
</dbReference>
<proteinExistence type="predicted"/>
<dbReference type="Gene3D" id="1.20.1280.50">
    <property type="match status" value="1"/>
</dbReference>
<dbReference type="InterPro" id="IPR001810">
    <property type="entry name" value="F-box_dom"/>
</dbReference>
<dbReference type="GO" id="GO:2000762">
    <property type="term" value="P:regulation of phenylpropanoid metabolic process"/>
    <property type="evidence" value="ECO:0007669"/>
    <property type="project" value="InterPro"/>
</dbReference>
<dbReference type="AlphaFoldDB" id="A0A5B7BKH6"/>
<dbReference type="InterPro" id="IPR006652">
    <property type="entry name" value="Kelch_1"/>
</dbReference>
<dbReference type="EMBL" id="GHES01038688">
    <property type="protein sequence ID" value="MPA69247.1"/>
    <property type="molecule type" value="Transcribed_RNA"/>
</dbReference>
<feature type="domain" description="F-box" evidence="1">
    <location>
        <begin position="2"/>
        <end position="48"/>
    </location>
</feature>
<accession>A0A5B7BKH6</accession>
<dbReference type="CDD" id="cd22152">
    <property type="entry name" value="F-box_AtAFR-like"/>
    <property type="match status" value="1"/>
</dbReference>
<dbReference type="InterPro" id="IPR044595">
    <property type="entry name" value="KMD1-4"/>
</dbReference>
<dbReference type="PANTHER" id="PTHR46407">
    <property type="entry name" value="OS02G0208700 PROTEIN"/>
    <property type="match status" value="1"/>
</dbReference>
<protein>
    <recommendedName>
        <fullName evidence="1">F-box domain-containing protein</fullName>
    </recommendedName>
</protein>
<dbReference type="Pfam" id="PF24681">
    <property type="entry name" value="Kelch_KLHDC2_KLHL20_DRC7"/>
    <property type="match status" value="1"/>
</dbReference>
<dbReference type="Gene3D" id="2.120.10.80">
    <property type="entry name" value="Kelch-type beta propeller"/>
    <property type="match status" value="1"/>
</dbReference>
<dbReference type="Pfam" id="PF00646">
    <property type="entry name" value="F-box"/>
    <property type="match status" value="1"/>
</dbReference>
<dbReference type="SUPFAM" id="SSF117281">
    <property type="entry name" value="Kelch motif"/>
    <property type="match status" value="1"/>
</dbReference>
<organism evidence="2">
    <name type="scientific">Davidia involucrata</name>
    <name type="common">Dove tree</name>
    <dbReference type="NCBI Taxonomy" id="16924"/>
    <lineage>
        <taxon>Eukaryota</taxon>
        <taxon>Viridiplantae</taxon>
        <taxon>Streptophyta</taxon>
        <taxon>Embryophyta</taxon>
        <taxon>Tracheophyta</taxon>
        <taxon>Spermatophyta</taxon>
        <taxon>Magnoliopsida</taxon>
        <taxon>eudicotyledons</taxon>
        <taxon>Gunneridae</taxon>
        <taxon>Pentapetalae</taxon>
        <taxon>asterids</taxon>
        <taxon>Cornales</taxon>
        <taxon>Nyssaceae</taxon>
        <taxon>Davidia</taxon>
    </lineage>
</organism>